<dbReference type="AlphaFoldDB" id="A5E2J6"/>
<dbReference type="InParanoid" id="A5E2J6"/>
<evidence type="ECO:0000259" key="1">
    <source>
        <dbReference type="Pfam" id="PF05303"/>
    </source>
</evidence>
<feature type="domain" description="GSKIP" evidence="1">
    <location>
        <begin position="30"/>
        <end position="98"/>
    </location>
</feature>
<name>A5E2J6_LODEL</name>
<dbReference type="EMBL" id="CH981528">
    <property type="protein sequence ID" value="EDK45654.1"/>
    <property type="molecule type" value="Genomic_DNA"/>
</dbReference>
<dbReference type="OMA" id="NIESHIH"/>
<dbReference type="OrthoDB" id="5804279at2759"/>
<accession>A5E2J6</accession>
<gene>
    <name evidence="2" type="ORF">LELG_03833</name>
</gene>
<keyword evidence="3" id="KW-1185">Reference proteome</keyword>
<evidence type="ECO:0000313" key="2">
    <source>
        <dbReference type="EMBL" id="EDK45654.1"/>
    </source>
</evidence>
<dbReference type="Gene3D" id="3.30.2280.10">
    <property type="entry name" value="Hypothetical protein (hspc210)"/>
    <property type="match status" value="1"/>
</dbReference>
<reference evidence="2 3" key="1">
    <citation type="journal article" date="2009" name="Nature">
        <title>Evolution of pathogenicity and sexual reproduction in eight Candida genomes.</title>
        <authorList>
            <person name="Butler G."/>
            <person name="Rasmussen M.D."/>
            <person name="Lin M.F."/>
            <person name="Santos M.A."/>
            <person name="Sakthikumar S."/>
            <person name="Munro C.A."/>
            <person name="Rheinbay E."/>
            <person name="Grabherr M."/>
            <person name="Forche A."/>
            <person name="Reedy J.L."/>
            <person name="Agrafioti I."/>
            <person name="Arnaud M.B."/>
            <person name="Bates S."/>
            <person name="Brown A.J."/>
            <person name="Brunke S."/>
            <person name="Costanzo M.C."/>
            <person name="Fitzpatrick D.A."/>
            <person name="de Groot P.W."/>
            <person name="Harris D."/>
            <person name="Hoyer L.L."/>
            <person name="Hube B."/>
            <person name="Klis F.M."/>
            <person name="Kodira C."/>
            <person name="Lennard N."/>
            <person name="Logue M.E."/>
            <person name="Martin R."/>
            <person name="Neiman A.M."/>
            <person name="Nikolaou E."/>
            <person name="Quail M.A."/>
            <person name="Quinn J."/>
            <person name="Santos M.C."/>
            <person name="Schmitzberger F.F."/>
            <person name="Sherlock G."/>
            <person name="Shah P."/>
            <person name="Silverstein K.A."/>
            <person name="Skrzypek M.S."/>
            <person name="Soll D."/>
            <person name="Staggs R."/>
            <person name="Stansfield I."/>
            <person name="Stumpf M.P."/>
            <person name="Sudbery P.E."/>
            <person name="Srikantha T."/>
            <person name="Zeng Q."/>
            <person name="Berman J."/>
            <person name="Berriman M."/>
            <person name="Heitman J."/>
            <person name="Gow N.A."/>
            <person name="Lorenz M.C."/>
            <person name="Birren B.W."/>
            <person name="Kellis M."/>
            <person name="Cuomo C.A."/>
        </authorList>
    </citation>
    <scope>NUCLEOTIDE SEQUENCE [LARGE SCALE GENOMIC DNA]</scope>
    <source>
        <strain evidence="3">ATCC 11503 / BCRC 21390 / CBS 2605 / JCM 1781 / NBRC 1676 / NRRL YB-4239</strain>
    </source>
</reference>
<protein>
    <recommendedName>
        <fullName evidence="1">GSKIP domain-containing protein</fullName>
    </recommendedName>
</protein>
<evidence type="ECO:0000313" key="3">
    <source>
        <dbReference type="Proteomes" id="UP000001996"/>
    </source>
</evidence>
<dbReference type="STRING" id="379508.A5E2J6"/>
<dbReference type="KEGG" id="lel:PVL30_004656"/>
<dbReference type="InterPro" id="IPR023231">
    <property type="entry name" value="GSKIP_dom_sf"/>
</dbReference>
<proteinExistence type="predicted"/>
<dbReference type="InterPro" id="IPR007967">
    <property type="entry name" value="GSKIP_dom"/>
</dbReference>
<dbReference type="Proteomes" id="UP000001996">
    <property type="component" value="Unassembled WGS sequence"/>
</dbReference>
<dbReference type="HOGENOM" id="CLU_155352_0_0_1"/>
<sequence length="109" mass="12712">MDETQRHTELNTIYNEYKSFFPQARLVKDAIEYLKIQTVEGETIKITVDLGGWHQFRVLDDNGDGKVSQHFETFEALMQSISPTFRNQFGNELIRKLEILQKSQSDISD</sequence>
<dbReference type="VEuPathDB" id="FungiDB:LELG_03833"/>
<dbReference type="SUPFAM" id="SSF103107">
    <property type="entry name" value="Hypothetical protein c14orf129, hspc210"/>
    <property type="match status" value="1"/>
</dbReference>
<dbReference type="Pfam" id="PF05303">
    <property type="entry name" value="GSKIP_dom"/>
    <property type="match status" value="1"/>
</dbReference>
<organism evidence="2 3">
    <name type="scientific">Lodderomyces elongisporus (strain ATCC 11503 / CBS 2605 / JCM 1781 / NBRC 1676 / NRRL YB-4239)</name>
    <name type="common">Yeast</name>
    <name type="synonym">Saccharomyces elongisporus</name>
    <dbReference type="NCBI Taxonomy" id="379508"/>
    <lineage>
        <taxon>Eukaryota</taxon>
        <taxon>Fungi</taxon>
        <taxon>Dikarya</taxon>
        <taxon>Ascomycota</taxon>
        <taxon>Saccharomycotina</taxon>
        <taxon>Pichiomycetes</taxon>
        <taxon>Debaryomycetaceae</taxon>
        <taxon>Candida/Lodderomyces clade</taxon>
        <taxon>Lodderomyces</taxon>
    </lineage>
</organism>
<dbReference type="GeneID" id="5232212"/>